<dbReference type="PANTHER" id="PTHR31841">
    <property type="entry name" value="PROTEIN FAM72A-RELATED"/>
    <property type="match status" value="1"/>
</dbReference>
<dbReference type="GO" id="GO:0005829">
    <property type="term" value="C:cytosol"/>
    <property type="evidence" value="ECO:0007669"/>
    <property type="project" value="TreeGrafter"/>
</dbReference>
<reference evidence="2 3" key="1">
    <citation type="submission" date="2016-08" db="EMBL/GenBank/DDBJ databases">
        <title>A Parts List for Fungal Cellulosomes Revealed by Comparative Genomics.</title>
        <authorList>
            <consortium name="DOE Joint Genome Institute"/>
            <person name="Haitjema C.H."/>
            <person name="Gilmore S.P."/>
            <person name="Henske J.K."/>
            <person name="Solomon K.V."/>
            <person name="De Groot R."/>
            <person name="Kuo A."/>
            <person name="Mondo S.J."/>
            <person name="Salamov A.A."/>
            <person name="Labutti K."/>
            <person name="Zhao Z."/>
            <person name="Chiniquy J."/>
            <person name="Barry K."/>
            <person name="Brewer H.M."/>
            <person name="Purvine S.O."/>
            <person name="Wright A.T."/>
            <person name="Boxma B."/>
            <person name="Van Alen T."/>
            <person name="Hackstein J.H."/>
            <person name="Baker S.E."/>
            <person name="Grigoriev I.V."/>
            <person name="O'Malley M.A."/>
        </authorList>
    </citation>
    <scope>NUCLEOTIDE SEQUENCE [LARGE SCALE GENOMIC DNA]</scope>
    <source>
        <strain evidence="2 3">S4</strain>
    </source>
</reference>
<evidence type="ECO:0008006" key="4">
    <source>
        <dbReference type="Google" id="ProtNLM"/>
    </source>
</evidence>
<dbReference type="EMBL" id="MCFG01000032">
    <property type="protein sequence ID" value="ORX85671.1"/>
    <property type="molecule type" value="Genomic_DNA"/>
</dbReference>
<dbReference type="PANTHER" id="PTHR31841:SF1">
    <property type="entry name" value="PROTEIN FAM72A-RELATED"/>
    <property type="match status" value="1"/>
</dbReference>
<dbReference type="Pfam" id="PF14976">
    <property type="entry name" value="YPEH2ZP"/>
    <property type="match status" value="1"/>
</dbReference>
<evidence type="ECO:0000313" key="2">
    <source>
        <dbReference type="EMBL" id="ORX85671.1"/>
    </source>
</evidence>
<proteinExistence type="inferred from homology"/>
<reference evidence="2 3" key="2">
    <citation type="submission" date="2016-08" db="EMBL/GenBank/DDBJ databases">
        <title>Pervasive Adenine N6-methylation of Active Genes in Fungi.</title>
        <authorList>
            <consortium name="DOE Joint Genome Institute"/>
            <person name="Mondo S.J."/>
            <person name="Dannebaum R.O."/>
            <person name="Kuo R.C."/>
            <person name="Labutti K."/>
            <person name="Haridas S."/>
            <person name="Kuo A."/>
            <person name="Salamov A."/>
            <person name="Ahrendt S.R."/>
            <person name="Lipzen A."/>
            <person name="Sullivan W."/>
            <person name="Andreopoulos W.B."/>
            <person name="Clum A."/>
            <person name="Lindquist E."/>
            <person name="Daum C."/>
            <person name="Ramamoorthy G.K."/>
            <person name="Gryganskyi A."/>
            <person name="Culley D."/>
            <person name="Magnuson J.K."/>
            <person name="James T.Y."/>
            <person name="O'Malley M.A."/>
            <person name="Stajich J.E."/>
            <person name="Spatafora J.W."/>
            <person name="Visel A."/>
            <person name="Grigoriev I.V."/>
        </authorList>
    </citation>
    <scope>NUCLEOTIDE SEQUENCE [LARGE SCALE GENOMIC DNA]</scope>
    <source>
        <strain evidence="2 3">S4</strain>
    </source>
</reference>
<keyword evidence="3" id="KW-1185">Reference proteome</keyword>
<dbReference type="AlphaFoldDB" id="A0A1Y1XIT5"/>
<comment type="caution">
    <text evidence="2">The sequence shown here is derived from an EMBL/GenBank/DDBJ whole genome shotgun (WGS) entry which is preliminary data.</text>
</comment>
<evidence type="ECO:0000313" key="3">
    <source>
        <dbReference type="Proteomes" id="UP000193944"/>
    </source>
</evidence>
<evidence type="ECO:0000256" key="1">
    <source>
        <dbReference type="ARBA" id="ARBA00006888"/>
    </source>
</evidence>
<organism evidence="2 3">
    <name type="scientific">Anaeromyces robustus</name>
    <dbReference type="NCBI Taxonomy" id="1754192"/>
    <lineage>
        <taxon>Eukaryota</taxon>
        <taxon>Fungi</taxon>
        <taxon>Fungi incertae sedis</taxon>
        <taxon>Chytridiomycota</taxon>
        <taxon>Chytridiomycota incertae sedis</taxon>
        <taxon>Neocallimastigomycetes</taxon>
        <taxon>Neocallimastigales</taxon>
        <taxon>Neocallimastigaceae</taxon>
        <taxon>Anaeromyces</taxon>
    </lineage>
</organism>
<dbReference type="OrthoDB" id="2526683at2759"/>
<dbReference type="Proteomes" id="UP000193944">
    <property type="component" value="Unassembled WGS sequence"/>
</dbReference>
<gene>
    <name evidence="2" type="ORF">BCR32DRAFT_290549</name>
</gene>
<dbReference type="InterPro" id="IPR026768">
    <property type="entry name" value="YPEH2ZP"/>
</dbReference>
<accession>A0A1Y1XIT5</accession>
<protein>
    <recommendedName>
        <fullName evidence="4">Protein FAM72</fullName>
    </recommendedName>
</protein>
<comment type="similarity">
    <text evidence="1">Belongs to the FAM72 family.</text>
</comment>
<sequence length="154" mass="17396">MSNTVNGSSMNAYFHSKTVYELSCKHCSTVVCNRGMKAILLGDTRVELYSTDSPPSGRVQLVDKDYMTCNCHCKIRDLACLVCGNVIGYHVTHPCEMCLESCNNGHFWMFLSDGVTSRERLDSTGKNFLLWARLPSVDSELEETRNSYFDLLCR</sequence>
<name>A0A1Y1XIT5_9FUNG</name>